<name>A0A2X0KY83_9BASI</name>
<evidence type="ECO:0000313" key="2">
    <source>
        <dbReference type="EMBL" id="SDA02428.1"/>
    </source>
</evidence>
<proteinExistence type="predicted"/>
<dbReference type="EMBL" id="FMWP01000125">
    <property type="protein sequence ID" value="SDA02428.1"/>
    <property type="molecule type" value="Genomic_DNA"/>
</dbReference>
<dbReference type="Proteomes" id="UP000249723">
    <property type="component" value="Unassembled WGS sequence"/>
</dbReference>
<evidence type="ECO:0000256" key="1">
    <source>
        <dbReference type="SAM" id="MobiDB-lite"/>
    </source>
</evidence>
<gene>
    <name evidence="2" type="ORF">BZ3500_MVSOF-1268-A1-R1_CHR7-3G09694</name>
</gene>
<keyword evidence="3" id="KW-1185">Reference proteome</keyword>
<accession>A0A2X0KY83</accession>
<dbReference type="AlphaFoldDB" id="A0A2X0KY83"/>
<feature type="region of interest" description="Disordered" evidence="1">
    <location>
        <begin position="28"/>
        <end position="49"/>
    </location>
</feature>
<evidence type="ECO:0000313" key="3">
    <source>
        <dbReference type="Proteomes" id="UP000249723"/>
    </source>
</evidence>
<protein>
    <submittedName>
        <fullName evidence="2">BZ3500_MvSof-1268-A1-R1_Chr7-3g09694 protein</fullName>
    </submittedName>
</protein>
<sequence>MYVQAPFPTNMARRFPFKLVPSDFSSKAHATAQVSDACTSSTSVSRSGR</sequence>
<organism evidence="2 3">
    <name type="scientific">Microbotryum saponariae</name>
    <dbReference type="NCBI Taxonomy" id="289078"/>
    <lineage>
        <taxon>Eukaryota</taxon>
        <taxon>Fungi</taxon>
        <taxon>Dikarya</taxon>
        <taxon>Basidiomycota</taxon>
        <taxon>Pucciniomycotina</taxon>
        <taxon>Microbotryomycetes</taxon>
        <taxon>Microbotryales</taxon>
        <taxon>Microbotryaceae</taxon>
        <taxon>Microbotryum</taxon>
    </lineage>
</organism>
<reference evidence="3" key="1">
    <citation type="submission" date="2016-10" db="EMBL/GenBank/DDBJ databases">
        <authorList>
            <person name="Jeantristanb JTB J.-T."/>
            <person name="Ricardo R."/>
        </authorList>
    </citation>
    <scope>NUCLEOTIDE SEQUENCE [LARGE SCALE GENOMIC DNA]</scope>
</reference>
<feature type="compositionally biased region" description="Polar residues" evidence="1">
    <location>
        <begin position="32"/>
        <end position="49"/>
    </location>
</feature>